<keyword evidence="4" id="KW-1185">Reference proteome</keyword>
<feature type="domain" description="EVE" evidence="2">
    <location>
        <begin position="6"/>
        <end position="137"/>
    </location>
</feature>
<protein>
    <recommendedName>
        <fullName evidence="1">UPF0310 protein Q5H92_03475</fullName>
    </recommendedName>
</protein>
<dbReference type="EMBL" id="JAUQSX010000001">
    <property type="protein sequence ID" value="MDO7845404.1"/>
    <property type="molecule type" value="Genomic_DNA"/>
</dbReference>
<accession>A0ABT9A7S0</accession>
<evidence type="ECO:0000313" key="4">
    <source>
        <dbReference type="Proteomes" id="UP001167796"/>
    </source>
</evidence>
<dbReference type="NCBIfam" id="NF002616">
    <property type="entry name" value="PRK02268.1-2"/>
    <property type="match status" value="1"/>
</dbReference>
<dbReference type="Gene3D" id="3.10.590.10">
    <property type="entry name" value="ph1033 like domains"/>
    <property type="match status" value="1"/>
</dbReference>
<organism evidence="3 4">
    <name type="scientific">Hymenobacter mellowenesis</name>
    <dbReference type="NCBI Taxonomy" id="3063995"/>
    <lineage>
        <taxon>Bacteria</taxon>
        <taxon>Pseudomonadati</taxon>
        <taxon>Bacteroidota</taxon>
        <taxon>Cytophagia</taxon>
        <taxon>Cytophagales</taxon>
        <taxon>Hymenobacteraceae</taxon>
        <taxon>Hymenobacter</taxon>
    </lineage>
</organism>
<dbReference type="InterPro" id="IPR015947">
    <property type="entry name" value="PUA-like_sf"/>
</dbReference>
<comment type="caution">
    <text evidence="3">The sequence shown here is derived from an EMBL/GenBank/DDBJ whole genome shotgun (WGS) entry which is preliminary data.</text>
</comment>
<dbReference type="HAMAP" id="MF_00771">
    <property type="entry name" value="UPF0310"/>
    <property type="match status" value="1"/>
</dbReference>
<proteinExistence type="inferred from homology"/>
<dbReference type="Pfam" id="PF01878">
    <property type="entry name" value="EVE"/>
    <property type="match status" value="1"/>
</dbReference>
<evidence type="ECO:0000256" key="1">
    <source>
        <dbReference type="HAMAP-Rule" id="MF_00771"/>
    </source>
</evidence>
<dbReference type="SUPFAM" id="SSF88697">
    <property type="entry name" value="PUA domain-like"/>
    <property type="match status" value="1"/>
</dbReference>
<evidence type="ECO:0000259" key="2">
    <source>
        <dbReference type="Pfam" id="PF01878"/>
    </source>
</evidence>
<dbReference type="InterPro" id="IPR022996">
    <property type="entry name" value="UPF0310"/>
</dbReference>
<gene>
    <name evidence="3" type="ORF">Q5H92_03475</name>
</gene>
<sequence length="141" mass="15767">MSTQPQYWVVVAARDHALSGIAQGIVQANHGKAAPLRRMQPGDRVVLYAPKLTYGRSEPCQLFVGLGTVADEEVFQAHVAADFQPFRRKVLYQAVQEAPIQPLLEDLSFIQNKTHWGYSFRVGCFGIPANDFERIRQALLA</sequence>
<name>A0ABT9A7S0_9BACT</name>
<dbReference type="InterPro" id="IPR002740">
    <property type="entry name" value="EVE_domain"/>
</dbReference>
<dbReference type="Proteomes" id="UP001167796">
    <property type="component" value="Unassembled WGS sequence"/>
</dbReference>
<comment type="similarity">
    <text evidence="1">Belongs to the UPF0310 family.</text>
</comment>
<evidence type="ECO:0000313" key="3">
    <source>
        <dbReference type="EMBL" id="MDO7845404.1"/>
    </source>
</evidence>
<dbReference type="RefSeq" id="WP_305010089.1">
    <property type="nucleotide sequence ID" value="NZ_JAUQSX010000001.1"/>
</dbReference>
<reference evidence="3" key="1">
    <citation type="submission" date="2023-07" db="EMBL/GenBank/DDBJ databases">
        <authorList>
            <person name="Kim M.K."/>
        </authorList>
    </citation>
    <scope>NUCLEOTIDE SEQUENCE</scope>
    <source>
        <strain evidence="3">M29</strain>
    </source>
</reference>
<dbReference type="CDD" id="cd21132">
    <property type="entry name" value="EVE-like"/>
    <property type="match status" value="1"/>
</dbReference>